<protein>
    <submittedName>
        <fullName evidence="3">Uncharacterized protein</fullName>
    </submittedName>
</protein>
<evidence type="ECO:0000313" key="4">
    <source>
        <dbReference type="Proteomes" id="UP000284842"/>
    </source>
</evidence>
<accession>A0A409VVR7</accession>
<dbReference type="AlphaFoldDB" id="A0A409VVR7"/>
<feature type="compositionally biased region" description="Polar residues" evidence="1">
    <location>
        <begin position="358"/>
        <end position="367"/>
    </location>
</feature>
<sequence>ALSTSLPTCQTLPIIAKSFDVTTNATNGTPPFYMISLEVKGTPQTTFIGEDGNNLSWTVTHAPGGPHSLERSVPFAERAFYLGAQLILQVVDANGSAGGIPPRIFNVVAGQTTQCVITPRLNPSFTVSANVSSDGKLDNCQPWGLTIKGGVPPYNLTLVQPNSPITTNVTIPLGDDAFTYINRATPNSQLLGKCLYFSAISDLSVSLSINRSPNLLLISTLIYRTGRWATGTPIVNTVGSDPDPACPGLNSSSGNSTIIKQEADAVAAASRAANRQRATAIAVSLVLIFLALVCIAVAVYVLRIKRRQRQELEKEERKPRQYVLDPEPDKPNGDLEAGPAVILSITRFLDADSPIAGTPQNMRQSKQPPWRSPAKNTIISPTDTVGTGTTFSYVPASNEADNGDAARPSSRVLQLSMPQPKPHTRSSSFSKFPTRPIRVPSSIAAAGLAPVREAQTPMSTSGTIREPPPPPYVPVPASQPAGRRYSR</sequence>
<dbReference type="InParanoid" id="A0A409VVR7"/>
<dbReference type="EMBL" id="NHTK01005957">
    <property type="protein sequence ID" value="PPQ70339.1"/>
    <property type="molecule type" value="Genomic_DNA"/>
</dbReference>
<evidence type="ECO:0000313" key="3">
    <source>
        <dbReference type="EMBL" id="PPQ70339.1"/>
    </source>
</evidence>
<reference evidence="3 4" key="1">
    <citation type="journal article" date="2018" name="Evol. Lett.">
        <title>Horizontal gene cluster transfer increased hallucinogenic mushroom diversity.</title>
        <authorList>
            <person name="Reynolds H.T."/>
            <person name="Vijayakumar V."/>
            <person name="Gluck-Thaler E."/>
            <person name="Korotkin H.B."/>
            <person name="Matheny P.B."/>
            <person name="Slot J.C."/>
        </authorList>
    </citation>
    <scope>NUCLEOTIDE SEQUENCE [LARGE SCALE GENOMIC DNA]</scope>
    <source>
        <strain evidence="3 4">2629</strain>
    </source>
</reference>
<feature type="compositionally biased region" description="Polar residues" evidence="1">
    <location>
        <begin position="374"/>
        <end position="383"/>
    </location>
</feature>
<name>A0A409VVR7_9AGAR</name>
<keyword evidence="2" id="KW-0472">Membrane</keyword>
<feature type="compositionally biased region" description="Basic and acidic residues" evidence="1">
    <location>
        <begin position="310"/>
        <end position="319"/>
    </location>
</feature>
<keyword evidence="2" id="KW-1133">Transmembrane helix</keyword>
<comment type="caution">
    <text evidence="3">The sequence shown here is derived from an EMBL/GenBank/DDBJ whole genome shotgun (WGS) entry which is preliminary data.</text>
</comment>
<evidence type="ECO:0000256" key="1">
    <source>
        <dbReference type="SAM" id="MobiDB-lite"/>
    </source>
</evidence>
<proteinExistence type="predicted"/>
<keyword evidence="4" id="KW-1185">Reference proteome</keyword>
<organism evidence="3 4">
    <name type="scientific">Panaeolus cyanescens</name>
    <dbReference type="NCBI Taxonomy" id="181874"/>
    <lineage>
        <taxon>Eukaryota</taxon>
        <taxon>Fungi</taxon>
        <taxon>Dikarya</taxon>
        <taxon>Basidiomycota</taxon>
        <taxon>Agaricomycotina</taxon>
        <taxon>Agaricomycetes</taxon>
        <taxon>Agaricomycetidae</taxon>
        <taxon>Agaricales</taxon>
        <taxon>Agaricineae</taxon>
        <taxon>Galeropsidaceae</taxon>
        <taxon>Panaeolus</taxon>
    </lineage>
</organism>
<feature type="region of interest" description="Disordered" evidence="1">
    <location>
        <begin position="414"/>
        <end position="487"/>
    </location>
</feature>
<feature type="region of interest" description="Disordered" evidence="1">
    <location>
        <begin position="310"/>
        <end position="335"/>
    </location>
</feature>
<evidence type="ECO:0000256" key="2">
    <source>
        <dbReference type="SAM" id="Phobius"/>
    </source>
</evidence>
<feature type="transmembrane region" description="Helical" evidence="2">
    <location>
        <begin position="280"/>
        <end position="302"/>
    </location>
</feature>
<dbReference type="Proteomes" id="UP000284842">
    <property type="component" value="Unassembled WGS sequence"/>
</dbReference>
<keyword evidence="2" id="KW-0812">Transmembrane</keyword>
<gene>
    <name evidence="3" type="ORF">CVT24_013000</name>
</gene>
<feature type="non-terminal residue" evidence="3">
    <location>
        <position position="1"/>
    </location>
</feature>
<dbReference type="OrthoDB" id="2527908at2759"/>
<feature type="region of interest" description="Disordered" evidence="1">
    <location>
        <begin position="353"/>
        <end position="383"/>
    </location>
</feature>